<evidence type="ECO:0000256" key="5">
    <source>
        <dbReference type="ARBA" id="ARBA00023015"/>
    </source>
</evidence>
<dbReference type="PANTHER" id="PTHR10625">
    <property type="entry name" value="HISTONE DEACETYLASE HDAC1-RELATED"/>
    <property type="match status" value="1"/>
</dbReference>
<dbReference type="PRINTS" id="PR01270">
    <property type="entry name" value="HDASUPER"/>
</dbReference>
<name>A0A8H7PBD2_9APHY</name>
<dbReference type="InterPro" id="IPR023696">
    <property type="entry name" value="Ureohydrolase_dom_sf"/>
</dbReference>
<protein>
    <recommendedName>
        <fullName evidence="2">histone deacetylase</fullName>
        <ecNumber evidence="2">3.5.1.98</ecNumber>
    </recommendedName>
</protein>
<dbReference type="SUPFAM" id="SSF52768">
    <property type="entry name" value="Arginase/deacetylase"/>
    <property type="match status" value="1"/>
</dbReference>
<feature type="domain" description="Histone deacetylase" evidence="10">
    <location>
        <begin position="100"/>
        <end position="392"/>
    </location>
</feature>
<keyword evidence="4" id="KW-0156">Chromatin regulator</keyword>
<keyword evidence="6" id="KW-0804">Transcription</keyword>
<comment type="subcellular location">
    <subcellularLocation>
        <location evidence="1">Nucleus</location>
    </subcellularLocation>
</comment>
<reference evidence="11" key="2">
    <citation type="journal article" name="Front. Microbiol.">
        <title>Degradative Capacity of Two Strains of Rhodonia placenta: From Phenotype to Genotype.</title>
        <authorList>
            <person name="Kolle M."/>
            <person name="Horta M.A.C."/>
            <person name="Nowrousian M."/>
            <person name="Ohm R.A."/>
            <person name="Benz J.P."/>
            <person name="Pilgard A."/>
        </authorList>
    </citation>
    <scope>NUCLEOTIDE SEQUENCE</scope>
    <source>
        <strain evidence="11">FPRL280</strain>
    </source>
</reference>
<dbReference type="InterPro" id="IPR003084">
    <property type="entry name" value="HDAC_I/II"/>
</dbReference>
<dbReference type="PRINTS" id="PR01271">
    <property type="entry name" value="HISDACETLASE"/>
</dbReference>
<dbReference type="GO" id="GO:0070210">
    <property type="term" value="C:Rpd3L-Expanded complex"/>
    <property type="evidence" value="ECO:0007669"/>
    <property type="project" value="TreeGrafter"/>
</dbReference>
<reference evidence="11" key="1">
    <citation type="submission" date="2020-11" db="EMBL/GenBank/DDBJ databases">
        <authorList>
            <person name="Koelle M."/>
            <person name="Horta M.A.C."/>
            <person name="Nowrousian M."/>
            <person name="Ohm R.A."/>
            <person name="Benz P."/>
            <person name="Pilgard A."/>
        </authorList>
    </citation>
    <scope>NUCLEOTIDE SEQUENCE</scope>
    <source>
        <strain evidence="11">FPRL280</strain>
    </source>
</reference>
<evidence type="ECO:0000256" key="9">
    <source>
        <dbReference type="SAM" id="MobiDB-lite"/>
    </source>
</evidence>
<accession>A0A8H7PBD2</accession>
<dbReference type="InterPro" id="IPR000286">
    <property type="entry name" value="HDACs"/>
</dbReference>
<evidence type="ECO:0000256" key="3">
    <source>
        <dbReference type="ARBA" id="ARBA00022801"/>
    </source>
</evidence>
<dbReference type="EMBL" id="JADOXO010000003">
    <property type="protein sequence ID" value="KAF9821665.1"/>
    <property type="molecule type" value="Genomic_DNA"/>
</dbReference>
<evidence type="ECO:0000256" key="1">
    <source>
        <dbReference type="ARBA" id="ARBA00004123"/>
    </source>
</evidence>
<dbReference type="InterPro" id="IPR037138">
    <property type="entry name" value="His_deacetylse_dom_sf"/>
</dbReference>
<evidence type="ECO:0000313" key="12">
    <source>
        <dbReference type="Proteomes" id="UP000639403"/>
    </source>
</evidence>
<organism evidence="11 12">
    <name type="scientific">Rhodonia placenta</name>
    <dbReference type="NCBI Taxonomy" id="104341"/>
    <lineage>
        <taxon>Eukaryota</taxon>
        <taxon>Fungi</taxon>
        <taxon>Dikarya</taxon>
        <taxon>Basidiomycota</taxon>
        <taxon>Agaricomycotina</taxon>
        <taxon>Agaricomycetes</taxon>
        <taxon>Polyporales</taxon>
        <taxon>Adustoporiaceae</taxon>
        <taxon>Rhodonia</taxon>
    </lineage>
</organism>
<evidence type="ECO:0000259" key="10">
    <source>
        <dbReference type="Pfam" id="PF00850"/>
    </source>
</evidence>
<dbReference type="PANTHER" id="PTHR10625:SF36">
    <property type="entry name" value="HISTONE DEACETYLASE 3"/>
    <property type="match status" value="1"/>
</dbReference>
<feature type="region of interest" description="Disordered" evidence="9">
    <location>
        <begin position="468"/>
        <end position="608"/>
    </location>
</feature>
<dbReference type="AlphaFoldDB" id="A0A8H7PBD2"/>
<proteinExistence type="inferred from homology"/>
<dbReference type="GO" id="GO:0034967">
    <property type="term" value="C:Set3 complex"/>
    <property type="evidence" value="ECO:0007669"/>
    <property type="project" value="UniProtKB-ARBA"/>
</dbReference>
<keyword evidence="7" id="KW-0539">Nucleus</keyword>
<keyword evidence="5" id="KW-0805">Transcription regulation</keyword>
<feature type="compositionally biased region" description="Basic residues" evidence="9">
    <location>
        <begin position="571"/>
        <end position="585"/>
    </location>
</feature>
<comment type="similarity">
    <text evidence="8">Belongs to the histone deacetylase family. HD Type 1 subfamily.</text>
</comment>
<dbReference type="GO" id="GO:0040029">
    <property type="term" value="P:epigenetic regulation of gene expression"/>
    <property type="evidence" value="ECO:0007669"/>
    <property type="project" value="TreeGrafter"/>
</dbReference>
<evidence type="ECO:0000256" key="8">
    <source>
        <dbReference type="ARBA" id="ARBA00061569"/>
    </source>
</evidence>
<feature type="compositionally biased region" description="Basic residues" evidence="9">
    <location>
        <begin position="522"/>
        <end position="541"/>
    </location>
</feature>
<evidence type="ECO:0000256" key="2">
    <source>
        <dbReference type="ARBA" id="ARBA00012111"/>
    </source>
</evidence>
<dbReference type="Proteomes" id="UP000639403">
    <property type="component" value="Unassembled WGS sequence"/>
</dbReference>
<feature type="compositionally biased region" description="Basic and acidic residues" evidence="9">
    <location>
        <begin position="470"/>
        <end position="501"/>
    </location>
</feature>
<evidence type="ECO:0000256" key="7">
    <source>
        <dbReference type="ARBA" id="ARBA00023242"/>
    </source>
</evidence>
<evidence type="ECO:0000313" key="11">
    <source>
        <dbReference type="EMBL" id="KAF9821665.1"/>
    </source>
</evidence>
<dbReference type="GO" id="GO:0141221">
    <property type="term" value="F:histone deacetylase activity, hydrolytic mechanism"/>
    <property type="evidence" value="ECO:0007669"/>
    <property type="project" value="UniProtKB-EC"/>
</dbReference>
<dbReference type="InterPro" id="IPR023801">
    <property type="entry name" value="His_deacetylse_dom"/>
</dbReference>
<dbReference type="EC" id="3.5.1.98" evidence="2"/>
<comment type="caution">
    <text evidence="11">The sequence shown here is derived from an EMBL/GenBank/DDBJ whole genome shotgun (WGS) entry which is preliminary data.</text>
</comment>
<keyword evidence="3" id="KW-0378">Hydrolase</keyword>
<evidence type="ECO:0000256" key="4">
    <source>
        <dbReference type="ARBA" id="ARBA00022853"/>
    </source>
</evidence>
<dbReference type="Gene3D" id="3.40.800.20">
    <property type="entry name" value="Histone deacetylase domain"/>
    <property type="match status" value="1"/>
</dbReference>
<evidence type="ECO:0000256" key="6">
    <source>
        <dbReference type="ARBA" id="ARBA00023163"/>
    </source>
</evidence>
<dbReference type="FunFam" id="3.40.800.20:FF:000007">
    <property type="entry name" value="Histone deacetylase"/>
    <property type="match status" value="1"/>
</dbReference>
<sequence>MALEWTTAATTDYHHQQPRNSSFSVTCGGIQLEESVRNGSILPGRPSRLCPTDHGACECTYISSKFSASTPLTVQQPHSRPIVSYYFPKGVGEQHYGERHPMKPHRLTLTNTLVTGYGLDKQIHNIYNPRSATQAELEVYHDHDYIEFLSRVTPQNQADMKHLIDTFNCVEDCPIFADMYDFCRMYAGASLAAARKLCAGTTDIAINWSGGLHHAKKGEASGFCYVNDIVLAILELLRYHPRVLYIDIDIHHGDGVEFAFYHTNRVMTVSFHKYTGDFFPGTGKLDDNGAGLGKHFCLNVPLQDGIDDNMYLTIFKTVIEDTVTAFRPTAIVLQCGADSLGCDRLGAFNLSIAAHGECVNFVRKFGVPLLVVGGGGYTIKNVSRCWTYETSVLVGAAIPDELPVTIYDSFFRESQWKLHPPLTGKVENQNTVASLQRITTGIRNKLRYLQGAPSVALQEIPPDLAGWLEDESRTREEKIEEKSTAFAGESREDRSIHRNEFFDGEADNDADAPVPAPPRTKAATRRTRGGSARRGRGRGRGKATATTNDDTGGGGDGEKPETTPAPAARSSRGRGRGKGRARGRARTQVQEPDADTTVAETEAADLEADATMTEADITMAETDATIPEVVVTNFEADAPGNIRTRRASKLFHAPSDVDMA</sequence>
<gene>
    <name evidence="11" type="ORF">IEO21_00511</name>
</gene>
<dbReference type="Pfam" id="PF00850">
    <property type="entry name" value="Hist_deacetyl"/>
    <property type="match status" value="1"/>
</dbReference>